<keyword evidence="1" id="KW-1133">Transmembrane helix</keyword>
<keyword evidence="1" id="KW-0812">Transmembrane</keyword>
<organism evidence="2">
    <name type="scientific">marine sediment metagenome</name>
    <dbReference type="NCBI Taxonomy" id="412755"/>
    <lineage>
        <taxon>unclassified sequences</taxon>
        <taxon>metagenomes</taxon>
        <taxon>ecological metagenomes</taxon>
    </lineage>
</organism>
<comment type="caution">
    <text evidence="2">The sequence shown here is derived from an EMBL/GenBank/DDBJ whole genome shotgun (WGS) entry which is preliminary data.</text>
</comment>
<dbReference type="EMBL" id="LAZR01007194">
    <property type="protein sequence ID" value="KKM86823.1"/>
    <property type="molecule type" value="Genomic_DNA"/>
</dbReference>
<name>A0A0F9KYP1_9ZZZZ</name>
<evidence type="ECO:0000313" key="2">
    <source>
        <dbReference type="EMBL" id="KKM86823.1"/>
    </source>
</evidence>
<protein>
    <submittedName>
        <fullName evidence="2">Uncharacterized protein</fullName>
    </submittedName>
</protein>
<evidence type="ECO:0000256" key="1">
    <source>
        <dbReference type="SAM" id="Phobius"/>
    </source>
</evidence>
<proteinExistence type="predicted"/>
<reference evidence="2" key="1">
    <citation type="journal article" date="2015" name="Nature">
        <title>Complex archaea that bridge the gap between prokaryotes and eukaryotes.</title>
        <authorList>
            <person name="Spang A."/>
            <person name="Saw J.H."/>
            <person name="Jorgensen S.L."/>
            <person name="Zaremba-Niedzwiedzka K."/>
            <person name="Martijn J."/>
            <person name="Lind A.E."/>
            <person name="van Eijk R."/>
            <person name="Schleper C."/>
            <person name="Guy L."/>
            <person name="Ettema T.J."/>
        </authorList>
    </citation>
    <scope>NUCLEOTIDE SEQUENCE</scope>
</reference>
<accession>A0A0F9KYP1</accession>
<dbReference type="AlphaFoldDB" id="A0A0F9KYP1"/>
<gene>
    <name evidence="2" type="ORF">LCGC14_1275120</name>
</gene>
<keyword evidence="1" id="KW-0472">Membrane</keyword>
<sequence>MLITGFILISIPVGFFLYHANKPIFSYNYIEDNFDDQIPGFFPLGWLSAVKPFNVKVVSDNGNNVMEVRGTNSEITEIVRRFKKTSEGIIEFYVKPLDITTGFAIHIPQLDKEYDPFDDIIIMFLKGGIYVVGGDDIIVLERPPSFWERLILLNDELSWAIDELNLLNTVPVMRYEANLWYPIRIDFTKENFLLAINGNALGTFNYPKYNPPYFASLYFIAIATPSNFRFYVDNVKITLSQPVDYIHPANIILLMIIPISAVSFYILYKRKRGKKHEK</sequence>
<feature type="transmembrane region" description="Helical" evidence="1">
    <location>
        <begin position="245"/>
        <end position="268"/>
    </location>
</feature>